<reference evidence="4 5" key="1">
    <citation type="journal article" date="2016" name="Nat. Commun.">
        <title>Thousands of microbial genomes shed light on interconnected biogeochemical processes in an aquifer system.</title>
        <authorList>
            <person name="Anantharaman K."/>
            <person name="Brown C.T."/>
            <person name="Hug L.A."/>
            <person name="Sharon I."/>
            <person name="Castelle C.J."/>
            <person name="Probst A.J."/>
            <person name="Thomas B.C."/>
            <person name="Singh A."/>
            <person name="Wilkins M.J."/>
            <person name="Karaoz U."/>
            <person name="Brodie E.L."/>
            <person name="Williams K.H."/>
            <person name="Hubbard S.S."/>
            <person name="Banfield J.F."/>
        </authorList>
    </citation>
    <scope>NUCLEOTIDE SEQUENCE [LARGE SCALE GENOMIC DNA]</scope>
</reference>
<evidence type="ECO:0000313" key="4">
    <source>
        <dbReference type="EMBL" id="OGZ53277.1"/>
    </source>
</evidence>
<keyword evidence="1" id="KW-0328">Glycosyltransferase</keyword>
<gene>
    <name evidence="4" type="ORF">A3B25_00180</name>
</gene>
<dbReference type="GO" id="GO:0016757">
    <property type="term" value="F:glycosyltransferase activity"/>
    <property type="evidence" value="ECO:0007669"/>
    <property type="project" value="UniProtKB-KW"/>
</dbReference>
<evidence type="ECO:0000256" key="1">
    <source>
        <dbReference type="ARBA" id="ARBA00022676"/>
    </source>
</evidence>
<protein>
    <recommendedName>
        <fullName evidence="3">Glycosyl transferase family 1 domain-containing protein</fullName>
    </recommendedName>
</protein>
<comment type="caution">
    <text evidence="4">The sequence shown here is derived from an EMBL/GenBank/DDBJ whole genome shotgun (WGS) entry which is preliminary data.</text>
</comment>
<evidence type="ECO:0000313" key="5">
    <source>
        <dbReference type="Proteomes" id="UP000179106"/>
    </source>
</evidence>
<feature type="domain" description="Glycosyl transferase family 1" evidence="3">
    <location>
        <begin position="164"/>
        <end position="328"/>
    </location>
</feature>
<dbReference type="PANTHER" id="PTHR12526">
    <property type="entry name" value="GLYCOSYLTRANSFERASE"/>
    <property type="match status" value="1"/>
</dbReference>
<proteinExistence type="predicted"/>
<dbReference type="Proteomes" id="UP000179106">
    <property type="component" value="Unassembled WGS sequence"/>
</dbReference>
<keyword evidence="2" id="KW-0808">Transferase</keyword>
<dbReference type="STRING" id="1802126.A3B25_00180"/>
<sequence>MTICYFGIYNPNHTRNRLNIKGLRLNGVEVLECNIREQGWQKYWQLIRLHWPIRNKYQVMIVGFPGHTIMPLAWILAKLHGKKIIFDAFISLYDSLVFDEKKYQPRSLPALKYWLVDWLACQLAGLVVLEVYEYAKYFIETFGINPKKFRRVLVSCDNEIMYPRENPRKDGKFTVHFHGTYIPAQGIDYIIGAARLLKDKGVYFNIIGRQKDYRPIIERVKKGGSDNIIFYDFMPYERLAEMMAQADVCLGMFGDTGKAKRAGAFKIMEAMAMKKSLITADTPAVREFLVDGENSLLCRIADSQDLSEKIMLLKDNPDLQAQIAQNGYDLFQNTMTPEVIGEQLFQIAKSL</sequence>
<name>A0A1G2GSR7_9BACT</name>
<dbReference type="SUPFAM" id="SSF53756">
    <property type="entry name" value="UDP-Glycosyltransferase/glycogen phosphorylase"/>
    <property type="match status" value="1"/>
</dbReference>
<evidence type="ECO:0000256" key="2">
    <source>
        <dbReference type="ARBA" id="ARBA00022679"/>
    </source>
</evidence>
<dbReference type="InterPro" id="IPR001296">
    <property type="entry name" value="Glyco_trans_1"/>
</dbReference>
<dbReference type="PANTHER" id="PTHR12526:SF629">
    <property type="entry name" value="TEICHURONIC ACID BIOSYNTHESIS GLYCOSYLTRANSFERASE TUAH-RELATED"/>
    <property type="match status" value="1"/>
</dbReference>
<dbReference type="Pfam" id="PF00534">
    <property type="entry name" value="Glycos_transf_1"/>
    <property type="match status" value="1"/>
</dbReference>
<dbReference type="EMBL" id="MHNW01000024">
    <property type="protein sequence ID" value="OGZ53277.1"/>
    <property type="molecule type" value="Genomic_DNA"/>
</dbReference>
<accession>A0A1G2GSR7</accession>
<evidence type="ECO:0000259" key="3">
    <source>
        <dbReference type="Pfam" id="PF00534"/>
    </source>
</evidence>
<dbReference type="Gene3D" id="3.40.50.2000">
    <property type="entry name" value="Glycogen Phosphorylase B"/>
    <property type="match status" value="1"/>
</dbReference>
<organism evidence="4 5">
    <name type="scientific">Candidatus Ryanbacteria bacterium RIFCSPLOWO2_01_FULL_48_26</name>
    <dbReference type="NCBI Taxonomy" id="1802126"/>
    <lineage>
        <taxon>Bacteria</taxon>
        <taxon>Candidatus Ryaniibacteriota</taxon>
    </lineage>
</organism>
<dbReference type="AlphaFoldDB" id="A0A1G2GSR7"/>